<dbReference type="PANTHER" id="PTHR42759:SF5">
    <property type="entry name" value="METHANOL DEHYDROGENASE REGULATOR"/>
    <property type="match status" value="1"/>
</dbReference>
<feature type="domain" description="ChlI/MoxR AAA lid" evidence="2">
    <location>
        <begin position="231"/>
        <end position="284"/>
    </location>
</feature>
<dbReference type="AlphaFoldDB" id="A0A6J7HMD6"/>
<reference evidence="3" key="1">
    <citation type="submission" date="2020-05" db="EMBL/GenBank/DDBJ databases">
        <authorList>
            <person name="Chiriac C."/>
            <person name="Salcher M."/>
            <person name="Ghai R."/>
            <person name="Kavagutti S V."/>
        </authorList>
    </citation>
    <scope>NUCLEOTIDE SEQUENCE</scope>
</reference>
<dbReference type="Gene3D" id="3.40.50.300">
    <property type="entry name" value="P-loop containing nucleotide triphosphate hydrolases"/>
    <property type="match status" value="1"/>
</dbReference>
<dbReference type="PANTHER" id="PTHR42759">
    <property type="entry name" value="MOXR FAMILY PROTEIN"/>
    <property type="match status" value="1"/>
</dbReference>
<dbReference type="EMBL" id="CAFBMG010000192">
    <property type="protein sequence ID" value="CAB4916779.1"/>
    <property type="molecule type" value="Genomic_DNA"/>
</dbReference>
<evidence type="ECO:0000259" key="1">
    <source>
        <dbReference type="Pfam" id="PF07726"/>
    </source>
</evidence>
<organism evidence="3">
    <name type="scientific">freshwater metagenome</name>
    <dbReference type="NCBI Taxonomy" id="449393"/>
    <lineage>
        <taxon>unclassified sequences</taxon>
        <taxon>metagenomes</taxon>
        <taxon>ecological metagenomes</taxon>
    </lineage>
</organism>
<dbReference type="InterPro" id="IPR050764">
    <property type="entry name" value="CbbQ/NirQ/NorQ/GpvN"/>
</dbReference>
<dbReference type="Gene3D" id="1.10.8.80">
    <property type="entry name" value="Magnesium chelatase subunit I, C-Terminal domain"/>
    <property type="match status" value="1"/>
</dbReference>
<dbReference type="InterPro" id="IPR041628">
    <property type="entry name" value="ChlI/MoxR_AAA_lid"/>
</dbReference>
<proteinExistence type="predicted"/>
<dbReference type="Pfam" id="PF17863">
    <property type="entry name" value="AAA_lid_2"/>
    <property type="match status" value="1"/>
</dbReference>
<evidence type="ECO:0000259" key="2">
    <source>
        <dbReference type="Pfam" id="PF17863"/>
    </source>
</evidence>
<dbReference type="SUPFAM" id="SSF52540">
    <property type="entry name" value="P-loop containing nucleoside triphosphate hydrolases"/>
    <property type="match status" value="1"/>
</dbReference>
<dbReference type="GO" id="GO:0016887">
    <property type="term" value="F:ATP hydrolysis activity"/>
    <property type="evidence" value="ECO:0007669"/>
    <property type="project" value="InterPro"/>
</dbReference>
<dbReference type="InterPro" id="IPR027417">
    <property type="entry name" value="P-loop_NTPase"/>
</dbReference>
<dbReference type="Pfam" id="PF07726">
    <property type="entry name" value="AAA_3"/>
    <property type="match status" value="1"/>
</dbReference>
<name>A0A6J7HMD6_9ZZZZ</name>
<dbReference type="InterPro" id="IPR011703">
    <property type="entry name" value="ATPase_AAA-3"/>
</dbReference>
<sequence length="310" mass="32807">MSSPQQVAAAIRTAVATTVRGKAQAIDLSLATLLAGGHLLVEDVPGTGKTLLAKSLAAAIGGQFGRVQCTPDLLPTDLTGTSVFRPDSGEWQFRAGPVFSNVLLVDEINRASPRTQSALLQPMEEHQVTIDGTTWPLPSPFICIATQNPFGQVGTFPLPESQLDRFALVLSVGLPDRQAEKEIVTGAGGVDLLGKIQPVTHPQEVADAITATSELYCNDAVIDYILDLAEATRVEARLSQGVSPRASSSLLRLAQGHAAVAGRDYVTPDDVQAVFVAAFAHRVMVADRVDTAAATQVLAWMLTQARVPRV</sequence>
<feature type="domain" description="ATPase AAA-3" evidence="1">
    <location>
        <begin position="38"/>
        <end position="167"/>
    </location>
</feature>
<accession>A0A6J7HMD6</accession>
<evidence type="ECO:0000313" key="3">
    <source>
        <dbReference type="EMBL" id="CAB4916779.1"/>
    </source>
</evidence>
<dbReference type="GO" id="GO:0005524">
    <property type="term" value="F:ATP binding"/>
    <property type="evidence" value="ECO:0007669"/>
    <property type="project" value="InterPro"/>
</dbReference>
<protein>
    <submittedName>
        <fullName evidence="3">Unannotated protein</fullName>
    </submittedName>
</protein>
<gene>
    <name evidence="3" type="ORF">UFOPK3519_01731</name>
</gene>
<dbReference type="PIRSF" id="PIRSF002849">
    <property type="entry name" value="AAA_ATPase_chaperone_MoxR_prd"/>
    <property type="match status" value="1"/>
</dbReference>